<organism evidence="1 2">
    <name type="scientific">Marivirga lumbricoides</name>
    <dbReference type="NCBI Taxonomy" id="1046115"/>
    <lineage>
        <taxon>Bacteria</taxon>
        <taxon>Pseudomonadati</taxon>
        <taxon>Bacteroidota</taxon>
        <taxon>Cytophagia</taxon>
        <taxon>Cytophagales</taxon>
        <taxon>Marivirgaceae</taxon>
        <taxon>Marivirga</taxon>
    </lineage>
</organism>
<proteinExistence type="predicted"/>
<dbReference type="EMBL" id="PYVU01000062">
    <property type="protein sequence ID" value="PTB96206.1"/>
    <property type="molecule type" value="Genomic_DNA"/>
</dbReference>
<feature type="non-terminal residue" evidence="1">
    <location>
        <position position="36"/>
    </location>
</feature>
<protein>
    <submittedName>
        <fullName evidence="1">Alkyl hydroperoxide reductase</fullName>
    </submittedName>
</protein>
<reference evidence="1 2" key="1">
    <citation type="submission" date="2018-03" db="EMBL/GenBank/DDBJ databases">
        <title>Cross-interface Injection: A General Nanoliter Liquid Handling Method Applied to Single Cells Genome Amplification Automated Nanoliter Liquid Handling Applied to Single Cell Multiple Displacement Amplification.</title>
        <authorList>
            <person name="Yun J."/>
            <person name="Xu P."/>
            <person name="Xu J."/>
            <person name="Dai X."/>
            <person name="Wang Y."/>
            <person name="Zheng X."/>
            <person name="Cao C."/>
            <person name="Yi Q."/>
            <person name="Zhu Y."/>
            <person name="Wang L."/>
            <person name="Dong Z."/>
            <person name="Huang Y."/>
            <person name="Huang L."/>
            <person name="Du W."/>
        </authorList>
    </citation>
    <scope>NUCLEOTIDE SEQUENCE [LARGE SCALE GENOMIC DNA]</scope>
    <source>
        <strain evidence="1 2">Z-D1-2</strain>
    </source>
</reference>
<evidence type="ECO:0000313" key="1">
    <source>
        <dbReference type="EMBL" id="PTB96206.1"/>
    </source>
</evidence>
<comment type="caution">
    <text evidence="1">The sequence shown here is derived from an EMBL/GenBank/DDBJ whole genome shotgun (WGS) entry which is preliminary data.</text>
</comment>
<dbReference type="AlphaFoldDB" id="A0A2T4DQZ9"/>
<gene>
    <name evidence="1" type="ORF">C9994_08495</name>
</gene>
<evidence type="ECO:0000313" key="2">
    <source>
        <dbReference type="Proteomes" id="UP000240608"/>
    </source>
</evidence>
<sequence>MKLTENLIAPIFNEKDIFGRKINLEEYRNKKILIAF</sequence>
<name>A0A2T4DQZ9_9BACT</name>
<dbReference type="Proteomes" id="UP000240608">
    <property type="component" value="Unassembled WGS sequence"/>
</dbReference>
<accession>A0A2T4DQZ9</accession>